<dbReference type="PANTHER" id="PTHR47472:SF1">
    <property type="entry name" value="DUF1446-DOMAIN-CONTAINING PROTEIN"/>
    <property type="match status" value="1"/>
</dbReference>
<reference evidence="1 2" key="1">
    <citation type="submission" date="2021-02" db="EMBL/GenBank/DDBJ databases">
        <title>Plant Genome Project.</title>
        <authorList>
            <person name="Zhang R.-G."/>
        </authorList>
    </citation>
    <scope>NUCLEOTIDE SEQUENCE [LARGE SCALE GENOMIC DNA]</scope>
    <source>
        <tissue evidence="1">Leaves</tissue>
    </source>
</reference>
<accession>A0ABQ8INC7</accession>
<comment type="caution">
    <text evidence="1">The sequence shown here is derived from an EMBL/GenBank/DDBJ whole genome shotgun (WGS) entry which is preliminary data.</text>
</comment>
<evidence type="ECO:0000313" key="1">
    <source>
        <dbReference type="EMBL" id="KAH7577919.1"/>
    </source>
</evidence>
<protein>
    <submittedName>
        <fullName evidence="1">Uncharacterized protein</fullName>
    </submittedName>
</protein>
<proteinExistence type="predicted"/>
<dbReference type="PANTHER" id="PTHR47472">
    <property type="entry name" value="PROPIONYL-COA CARBOXYLASE"/>
    <property type="match status" value="1"/>
</dbReference>
<dbReference type="Proteomes" id="UP000827721">
    <property type="component" value="Unassembled WGS sequence"/>
</dbReference>
<gene>
    <name evidence="1" type="ORF">JRO89_XS01G0316100</name>
</gene>
<evidence type="ECO:0000313" key="2">
    <source>
        <dbReference type="Proteomes" id="UP000827721"/>
    </source>
</evidence>
<name>A0ABQ8INC7_9ROSI</name>
<dbReference type="EMBL" id="JAFEMO010000001">
    <property type="protein sequence ID" value="KAH7577919.1"/>
    <property type="molecule type" value="Genomic_DNA"/>
</dbReference>
<sequence>MAALKLLQRVQQFNYLILECLVERTLADRFQVMLSGGNGFYSRSILSLRVNAFALTIGSGERDMYHYQHGCKYNSSLDPLGAQEKVLEIATGLGLSVSVAVVHEVSVRELGSGSSFEKSYAVEGVRIWVSAHIWVQLPLLNVWNGTSK</sequence>
<organism evidence="1 2">
    <name type="scientific">Xanthoceras sorbifolium</name>
    <dbReference type="NCBI Taxonomy" id="99658"/>
    <lineage>
        <taxon>Eukaryota</taxon>
        <taxon>Viridiplantae</taxon>
        <taxon>Streptophyta</taxon>
        <taxon>Embryophyta</taxon>
        <taxon>Tracheophyta</taxon>
        <taxon>Spermatophyta</taxon>
        <taxon>Magnoliopsida</taxon>
        <taxon>eudicotyledons</taxon>
        <taxon>Gunneridae</taxon>
        <taxon>Pentapetalae</taxon>
        <taxon>rosids</taxon>
        <taxon>malvids</taxon>
        <taxon>Sapindales</taxon>
        <taxon>Sapindaceae</taxon>
        <taxon>Xanthoceroideae</taxon>
        <taxon>Xanthoceras</taxon>
    </lineage>
</organism>
<keyword evidence="2" id="KW-1185">Reference proteome</keyword>